<comment type="caution">
    <text evidence="2">The sequence shown here is derived from an EMBL/GenBank/DDBJ whole genome shotgun (WGS) entry which is preliminary data.</text>
</comment>
<organism evidence="2 3">
    <name type="scientific">Trichonephila clavata</name>
    <name type="common">Joro spider</name>
    <name type="synonym">Nephila clavata</name>
    <dbReference type="NCBI Taxonomy" id="2740835"/>
    <lineage>
        <taxon>Eukaryota</taxon>
        <taxon>Metazoa</taxon>
        <taxon>Ecdysozoa</taxon>
        <taxon>Arthropoda</taxon>
        <taxon>Chelicerata</taxon>
        <taxon>Arachnida</taxon>
        <taxon>Araneae</taxon>
        <taxon>Araneomorphae</taxon>
        <taxon>Entelegynae</taxon>
        <taxon>Araneoidea</taxon>
        <taxon>Nephilidae</taxon>
        <taxon>Trichonephila</taxon>
    </lineage>
</organism>
<gene>
    <name evidence="2" type="ORF">TNCT_123291</name>
</gene>
<reference evidence="2" key="1">
    <citation type="submission" date="2020-07" db="EMBL/GenBank/DDBJ databases">
        <title>Multicomponent nature underlies the extraordinary mechanical properties of spider dragline silk.</title>
        <authorList>
            <person name="Kono N."/>
            <person name="Nakamura H."/>
            <person name="Mori M."/>
            <person name="Yoshida Y."/>
            <person name="Ohtoshi R."/>
            <person name="Malay A.D."/>
            <person name="Moran D.A.P."/>
            <person name="Tomita M."/>
            <person name="Numata K."/>
            <person name="Arakawa K."/>
        </authorList>
    </citation>
    <scope>NUCLEOTIDE SEQUENCE</scope>
</reference>
<dbReference type="EMBL" id="BMAO01019100">
    <property type="protein sequence ID" value="GFR28333.1"/>
    <property type="molecule type" value="Genomic_DNA"/>
</dbReference>
<sequence>MEDSGQNVFCFHEDALDPVVVRHSSPVWPDTGLPDSSARVWQKKSPPGGSAKRFRATRVKDGLLRLSKDFENVCCNKTT</sequence>
<evidence type="ECO:0000256" key="1">
    <source>
        <dbReference type="SAM" id="MobiDB-lite"/>
    </source>
</evidence>
<dbReference type="Proteomes" id="UP000887116">
    <property type="component" value="Unassembled WGS sequence"/>
</dbReference>
<dbReference type="AlphaFoldDB" id="A0A8X6HR29"/>
<evidence type="ECO:0000313" key="2">
    <source>
        <dbReference type="EMBL" id="GFR28333.1"/>
    </source>
</evidence>
<proteinExistence type="predicted"/>
<keyword evidence="3" id="KW-1185">Reference proteome</keyword>
<accession>A0A8X6HR29</accession>
<evidence type="ECO:0000313" key="3">
    <source>
        <dbReference type="Proteomes" id="UP000887116"/>
    </source>
</evidence>
<protein>
    <submittedName>
        <fullName evidence="2">Uncharacterized protein</fullName>
    </submittedName>
</protein>
<name>A0A8X6HR29_TRICU</name>
<feature type="region of interest" description="Disordered" evidence="1">
    <location>
        <begin position="30"/>
        <end position="52"/>
    </location>
</feature>